<accession>A0A0E2H5G7</accession>
<dbReference type="AlphaFoldDB" id="A0A0E2H5G7"/>
<evidence type="ECO:0000313" key="2">
    <source>
        <dbReference type="Proteomes" id="UP000013085"/>
    </source>
</evidence>
<dbReference type="EMBL" id="AGYR01000044">
    <property type="protein sequence ID" value="ENZ11088.1"/>
    <property type="molecule type" value="Genomic_DNA"/>
</dbReference>
<keyword evidence="1" id="KW-0167">Capsid protein</keyword>
<dbReference type="Proteomes" id="UP000013085">
    <property type="component" value="Unassembled WGS sequence"/>
</dbReference>
<dbReference type="InterPro" id="IPR047175">
    <property type="entry name" value="CotS-like"/>
</dbReference>
<protein>
    <submittedName>
        <fullName evidence="1">CotS family spore coat protein</fullName>
    </submittedName>
</protein>
<dbReference type="Gene3D" id="3.90.1200.10">
    <property type="match status" value="2"/>
</dbReference>
<evidence type="ECO:0000313" key="1">
    <source>
        <dbReference type="EMBL" id="ENZ11088.1"/>
    </source>
</evidence>
<keyword evidence="1" id="KW-0946">Virion</keyword>
<comment type="caution">
    <text evidence="1">The sequence shown here is derived from an EMBL/GenBank/DDBJ whole genome shotgun (WGS) entry which is preliminary data.</text>
</comment>
<name>A0A0E2H5G7_9FIRM</name>
<proteinExistence type="predicted"/>
<dbReference type="SUPFAM" id="SSF56112">
    <property type="entry name" value="Protein kinase-like (PK-like)"/>
    <property type="match status" value="1"/>
</dbReference>
<dbReference type="Gene3D" id="3.30.200.20">
    <property type="entry name" value="Phosphorylase Kinase, domain 1"/>
    <property type="match status" value="1"/>
</dbReference>
<organism evidence="1 2">
    <name type="scientific">[Clostridium] clostridioforme 90A8</name>
    <dbReference type="NCBI Taxonomy" id="999408"/>
    <lineage>
        <taxon>Bacteria</taxon>
        <taxon>Bacillati</taxon>
        <taxon>Bacillota</taxon>
        <taxon>Clostridia</taxon>
        <taxon>Lachnospirales</taxon>
        <taxon>Lachnospiraceae</taxon>
        <taxon>Enterocloster</taxon>
    </lineage>
</organism>
<reference evidence="1 2" key="1">
    <citation type="submission" date="2013-01" db="EMBL/GenBank/DDBJ databases">
        <title>The Genome Sequence of Clostridium clostridioforme 90A8.</title>
        <authorList>
            <consortium name="The Broad Institute Genome Sequencing Platform"/>
            <person name="Earl A."/>
            <person name="Ward D."/>
            <person name="Feldgarden M."/>
            <person name="Gevers D."/>
            <person name="Courvalin P."/>
            <person name="Lambert T."/>
            <person name="Walker B."/>
            <person name="Young S.K."/>
            <person name="Zeng Q."/>
            <person name="Gargeya S."/>
            <person name="Fitzgerald M."/>
            <person name="Haas B."/>
            <person name="Abouelleil A."/>
            <person name="Alvarado L."/>
            <person name="Arachchi H.M."/>
            <person name="Berlin A.M."/>
            <person name="Chapman S.B."/>
            <person name="Dewar J."/>
            <person name="Goldberg J."/>
            <person name="Griggs A."/>
            <person name="Gujja S."/>
            <person name="Hansen M."/>
            <person name="Howarth C."/>
            <person name="Imamovic A."/>
            <person name="Larimer J."/>
            <person name="McCowan C."/>
            <person name="Murphy C."/>
            <person name="Neiman D."/>
            <person name="Pearson M."/>
            <person name="Priest M."/>
            <person name="Roberts A."/>
            <person name="Saif S."/>
            <person name="Shea T."/>
            <person name="Sisk P."/>
            <person name="Sykes S."/>
            <person name="Wortman J."/>
            <person name="Nusbaum C."/>
            <person name="Birren B."/>
        </authorList>
    </citation>
    <scope>NUCLEOTIDE SEQUENCE [LARGE SCALE GENOMIC DNA]</scope>
    <source>
        <strain evidence="1 2">90A8</strain>
    </source>
</reference>
<dbReference type="RefSeq" id="WP_002587291.1">
    <property type="nucleotide sequence ID" value="NZ_KB850982.1"/>
</dbReference>
<dbReference type="GeneID" id="57962148"/>
<dbReference type="GO" id="GO:0042601">
    <property type="term" value="C:endospore-forming forespore"/>
    <property type="evidence" value="ECO:0007669"/>
    <property type="project" value="TreeGrafter"/>
</dbReference>
<gene>
    <name evidence="1" type="ORF">HMPREF1090_04120</name>
</gene>
<dbReference type="InterPro" id="IPR011009">
    <property type="entry name" value="Kinase-like_dom_sf"/>
</dbReference>
<sequence>MNEKYVEALEQYDMEVRTVRKGRGSWICETDQGCRLLKEYRGTARRLEFEDEVLGRLDTRGSLRADRYLRNREGDLMTVTSDGTRYILKDWFLDRECNIKDGYEIRQALSRLAMLHSQLREIEFKEEWSMGSILSGPLEEELERHNREMQRARNYIRSKRKKSEFELCVIGSYKMFYDQALEAVQGIRELWPEPRRQPAAGNGMCGSGKCLKLGLYQDDQDALEAAEVQPPGQKDRKPLYLCHGDLDQHHVLMGGSYTAIIEYNRMHLGIQISDLYRFMRKVMEKHGWNLDLGLSMLDSYERVLPMEPKERGCLYYLFLYPEKYWKQLNFYYNANKAWIPARNTDKLRGLEEQQQARNSFLKRLKADCDGCV</sequence>
<dbReference type="PANTHER" id="PTHR39179:SF1">
    <property type="entry name" value="SPORE COAT PROTEIN I"/>
    <property type="match status" value="1"/>
</dbReference>
<dbReference type="PANTHER" id="PTHR39179">
    <property type="entry name" value="SPORE COAT PROTEIN I"/>
    <property type="match status" value="1"/>
</dbReference>
<dbReference type="HOGENOM" id="CLU_042636_1_0_9"/>
<dbReference type="PATRIC" id="fig|999408.3.peg.4418"/>